<keyword evidence="2" id="KW-1185">Reference proteome</keyword>
<accession>A0A822XNK7</accession>
<sequence>MQMTCLKIFLREIRDVVYRATYTMDEFIYESH</sequence>
<name>A0A822XNK7_NELNU</name>
<comment type="caution">
    <text evidence="1">The sequence shown here is derived from an EMBL/GenBank/DDBJ whole genome shotgun (WGS) entry which is preliminary data.</text>
</comment>
<organism evidence="1 2">
    <name type="scientific">Nelumbo nucifera</name>
    <name type="common">Sacred lotus</name>
    <dbReference type="NCBI Taxonomy" id="4432"/>
    <lineage>
        <taxon>Eukaryota</taxon>
        <taxon>Viridiplantae</taxon>
        <taxon>Streptophyta</taxon>
        <taxon>Embryophyta</taxon>
        <taxon>Tracheophyta</taxon>
        <taxon>Spermatophyta</taxon>
        <taxon>Magnoliopsida</taxon>
        <taxon>Proteales</taxon>
        <taxon>Nelumbonaceae</taxon>
        <taxon>Nelumbo</taxon>
    </lineage>
</organism>
<protein>
    <submittedName>
        <fullName evidence="1">Uncharacterized protein</fullName>
    </submittedName>
</protein>
<gene>
    <name evidence="1" type="ORF">HUJ06_022244</name>
</gene>
<evidence type="ECO:0000313" key="2">
    <source>
        <dbReference type="Proteomes" id="UP000607653"/>
    </source>
</evidence>
<dbReference type="AlphaFoldDB" id="A0A822XNK7"/>
<evidence type="ECO:0000313" key="1">
    <source>
        <dbReference type="EMBL" id="DAD20781.1"/>
    </source>
</evidence>
<reference evidence="1 2" key="1">
    <citation type="journal article" date="2020" name="Mol. Biol. Evol.">
        <title>Distinct Expression and Methylation Patterns for Genes with Different Fates following a Single Whole-Genome Duplication in Flowering Plants.</title>
        <authorList>
            <person name="Shi T."/>
            <person name="Rahmani R.S."/>
            <person name="Gugger P.F."/>
            <person name="Wang M."/>
            <person name="Li H."/>
            <person name="Zhang Y."/>
            <person name="Li Z."/>
            <person name="Wang Q."/>
            <person name="Van de Peer Y."/>
            <person name="Marchal K."/>
            <person name="Chen J."/>
        </authorList>
    </citation>
    <scope>NUCLEOTIDE SEQUENCE [LARGE SCALE GENOMIC DNA]</scope>
    <source>
        <tissue evidence="1">Leaf</tissue>
    </source>
</reference>
<dbReference type="Proteomes" id="UP000607653">
    <property type="component" value="Unassembled WGS sequence"/>
</dbReference>
<proteinExistence type="predicted"/>
<dbReference type="EMBL" id="DUZY01000001">
    <property type="protein sequence ID" value="DAD20781.1"/>
    <property type="molecule type" value="Genomic_DNA"/>
</dbReference>